<dbReference type="RefSeq" id="WP_329499029.1">
    <property type="nucleotide sequence ID" value="NZ_CP108460.1"/>
</dbReference>
<feature type="compositionally biased region" description="Low complexity" evidence="1">
    <location>
        <begin position="45"/>
        <end position="54"/>
    </location>
</feature>
<evidence type="ECO:0000313" key="4">
    <source>
        <dbReference type="EMBL" id="WUS56302.1"/>
    </source>
</evidence>
<evidence type="ECO:0000313" key="5">
    <source>
        <dbReference type="Proteomes" id="UP001432014"/>
    </source>
</evidence>
<feature type="compositionally biased region" description="Basic and acidic residues" evidence="1">
    <location>
        <begin position="100"/>
        <end position="109"/>
    </location>
</feature>
<dbReference type="EMBL" id="CP108482">
    <property type="protein sequence ID" value="WUS56302.1"/>
    <property type="molecule type" value="Genomic_DNA"/>
</dbReference>
<keyword evidence="2" id="KW-0812">Transmembrane</keyword>
<organism evidence="4 5">
    <name type="scientific">Kitasatospora herbaricolor</name>
    <dbReference type="NCBI Taxonomy" id="68217"/>
    <lineage>
        <taxon>Bacteria</taxon>
        <taxon>Bacillati</taxon>
        <taxon>Actinomycetota</taxon>
        <taxon>Actinomycetes</taxon>
        <taxon>Kitasatosporales</taxon>
        <taxon>Streptomycetaceae</taxon>
        <taxon>Kitasatospora</taxon>
    </lineage>
</organism>
<evidence type="ECO:0000256" key="2">
    <source>
        <dbReference type="SAM" id="Phobius"/>
    </source>
</evidence>
<dbReference type="Pfam" id="PF19803">
    <property type="entry name" value="DUF6286"/>
    <property type="match status" value="1"/>
</dbReference>
<evidence type="ECO:0000259" key="3">
    <source>
        <dbReference type="Pfam" id="PF19803"/>
    </source>
</evidence>
<evidence type="ECO:0000256" key="1">
    <source>
        <dbReference type="SAM" id="MobiDB-lite"/>
    </source>
</evidence>
<accession>A0ABZ1W638</accession>
<feature type="transmembrane region" description="Helical" evidence="2">
    <location>
        <begin position="113"/>
        <end position="131"/>
    </location>
</feature>
<sequence>MTGPRNEPAGGPEQEPPGGPEHRPAEPSADGTERAPGAGAGSGTGATASSTARPPSGPPSGPPAEPAGPSEPGEGERPEPEPGPPAGDLTGSRAAGGADRAVRVRREKSPRTVPTAVVVVAALAVCGPLLYDVIAVRAGRRAAYWRTELADQLATHHLDDLWVLLGAGAAVLLGGWLLWLAFAPGLRRWLSLLPAATTNAMIDRAGVGALLVARADEVPGVERATVKINRRRARVTVEGPADPAAVQRDLVAELERITLARPLRLEVLTSRIGAGTPRTGGRAR</sequence>
<reference evidence="4 5" key="1">
    <citation type="submission" date="2022-10" db="EMBL/GenBank/DDBJ databases">
        <title>The complete genomes of actinobacterial strains from the NBC collection.</title>
        <authorList>
            <person name="Joergensen T.S."/>
            <person name="Alvarez Arevalo M."/>
            <person name="Sterndorff E.B."/>
            <person name="Faurdal D."/>
            <person name="Vuksanovic O."/>
            <person name="Mourched A.-S."/>
            <person name="Charusanti P."/>
            <person name="Shaw S."/>
            <person name="Blin K."/>
            <person name="Weber T."/>
        </authorList>
    </citation>
    <scope>NUCLEOTIDE SEQUENCE [LARGE SCALE GENOMIC DNA]</scope>
    <source>
        <strain evidence="4 5">NBC_01247</strain>
    </source>
</reference>
<keyword evidence="2" id="KW-0472">Membrane</keyword>
<name>A0ABZ1W638_9ACTN</name>
<gene>
    <name evidence="4" type="ORF">OG469_12690</name>
</gene>
<feature type="compositionally biased region" description="Pro residues" evidence="1">
    <location>
        <begin position="55"/>
        <end position="66"/>
    </location>
</feature>
<feature type="region of interest" description="Disordered" evidence="1">
    <location>
        <begin position="1"/>
        <end position="109"/>
    </location>
</feature>
<keyword evidence="5" id="KW-1185">Reference proteome</keyword>
<proteinExistence type="predicted"/>
<feature type="transmembrane region" description="Helical" evidence="2">
    <location>
        <begin position="161"/>
        <end position="182"/>
    </location>
</feature>
<dbReference type="InterPro" id="IPR046253">
    <property type="entry name" value="DUF6286"/>
</dbReference>
<feature type="domain" description="DUF6286" evidence="3">
    <location>
        <begin position="172"/>
        <end position="267"/>
    </location>
</feature>
<dbReference type="Proteomes" id="UP001432014">
    <property type="component" value="Chromosome"/>
</dbReference>
<protein>
    <submittedName>
        <fullName evidence="4">DUF6286 domain-containing protein</fullName>
    </submittedName>
</protein>
<keyword evidence="2" id="KW-1133">Transmembrane helix</keyword>